<feature type="transmembrane region" description="Helical" evidence="1">
    <location>
        <begin position="7"/>
        <end position="29"/>
    </location>
</feature>
<feature type="transmembrane region" description="Helical" evidence="1">
    <location>
        <begin position="119"/>
        <end position="137"/>
    </location>
</feature>
<gene>
    <name evidence="3" type="ORF">GCM10022212_05860</name>
</gene>
<reference evidence="4" key="1">
    <citation type="journal article" date="2019" name="Int. J. Syst. Evol. Microbiol.">
        <title>The Global Catalogue of Microorganisms (GCM) 10K type strain sequencing project: providing services to taxonomists for standard genome sequencing and annotation.</title>
        <authorList>
            <consortium name="The Broad Institute Genomics Platform"/>
            <consortium name="The Broad Institute Genome Sequencing Center for Infectious Disease"/>
            <person name="Wu L."/>
            <person name="Ma J."/>
        </authorList>
    </citation>
    <scope>NUCLEOTIDE SEQUENCE [LARGE SCALE GENOMIC DNA]</scope>
    <source>
        <strain evidence="4">JCM 16673</strain>
    </source>
</reference>
<sequence length="181" mass="18975">MAVWWVALFGAGMALVVATKIAFIGWGIGIPSIDFAGISGHAMRAAAVLPVIAYLALQGGRRSVKIIGVSAGVGLGILIAVSRVLVDAHSLSEAVSGFLLGTLIGVIFISLARPLHKPSVNGWLVMVTLVSLFWVSSGEPAPTQQMLTEMALALSGHDRPFTRADWIATGQLLPKPVTLIR</sequence>
<evidence type="ECO:0000313" key="3">
    <source>
        <dbReference type="EMBL" id="GAA4014353.1"/>
    </source>
</evidence>
<keyword evidence="1" id="KW-1133">Transmembrane helix</keyword>
<keyword evidence="1" id="KW-0812">Transmembrane</keyword>
<dbReference type="Pfam" id="PF01569">
    <property type="entry name" value="PAP2"/>
    <property type="match status" value="1"/>
</dbReference>
<dbReference type="EMBL" id="BAAAZE010000005">
    <property type="protein sequence ID" value="GAA4014353.1"/>
    <property type="molecule type" value="Genomic_DNA"/>
</dbReference>
<evidence type="ECO:0000259" key="2">
    <source>
        <dbReference type="Pfam" id="PF01569"/>
    </source>
</evidence>
<evidence type="ECO:0000313" key="4">
    <source>
        <dbReference type="Proteomes" id="UP001501353"/>
    </source>
</evidence>
<dbReference type="RefSeq" id="WP_344761731.1">
    <property type="nucleotide sequence ID" value="NZ_BAAAZE010000005.1"/>
</dbReference>
<name>A0ABP7SQ11_9BURK</name>
<dbReference type="InterPro" id="IPR000326">
    <property type="entry name" value="PAP2/HPO"/>
</dbReference>
<dbReference type="Gene3D" id="1.20.144.10">
    <property type="entry name" value="Phosphatidic acid phosphatase type 2/haloperoxidase"/>
    <property type="match status" value="1"/>
</dbReference>
<keyword evidence="1" id="KW-0472">Membrane</keyword>
<comment type="caution">
    <text evidence="3">The sequence shown here is derived from an EMBL/GenBank/DDBJ whole genome shotgun (WGS) entry which is preliminary data.</text>
</comment>
<dbReference type="InterPro" id="IPR036938">
    <property type="entry name" value="PAP2/HPO_sf"/>
</dbReference>
<accession>A0ABP7SQ11</accession>
<proteinExistence type="predicted"/>
<feature type="transmembrane region" description="Helical" evidence="1">
    <location>
        <begin position="35"/>
        <end position="57"/>
    </location>
</feature>
<dbReference type="CDD" id="cd01610">
    <property type="entry name" value="PAP2_like"/>
    <property type="match status" value="1"/>
</dbReference>
<feature type="transmembrane region" description="Helical" evidence="1">
    <location>
        <begin position="94"/>
        <end position="112"/>
    </location>
</feature>
<feature type="domain" description="Phosphatidic acid phosphatase type 2/haloperoxidase" evidence="2">
    <location>
        <begin position="38"/>
        <end position="111"/>
    </location>
</feature>
<evidence type="ECO:0000256" key="1">
    <source>
        <dbReference type="SAM" id="Phobius"/>
    </source>
</evidence>
<organism evidence="3 4">
    <name type="scientific">Actimicrobium antarcticum</name>
    <dbReference type="NCBI Taxonomy" id="1051899"/>
    <lineage>
        <taxon>Bacteria</taxon>
        <taxon>Pseudomonadati</taxon>
        <taxon>Pseudomonadota</taxon>
        <taxon>Betaproteobacteria</taxon>
        <taxon>Burkholderiales</taxon>
        <taxon>Oxalobacteraceae</taxon>
        <taxon>Actimicrobium</taxon>
    </lineage>
</organism>
<keyword evidence="4" id="KW-1185">Reference proteome</keyword>
<dbReference type="Proteomes" id="UP001501353">
    <property type="component" value="Unassembled WGS sequence"/>
</dbReference>
<feature type="transmembrane region" description="Helical" evidence="1">
    <location>
        <begin position="64"/>
        <end position="82"/>
    </location>
</feature>
<protein>
    <recommendedName>
        <fullName evidence="2">Phosphatidic acid phosphatase type 2/haloperoxidase domain-containing protein</fullName>
    </recommendedName>
</protein>
<dbReference type="SUPFAM" id="SSF48317">
    <property type="entry name" value="Acid phosphatase/Vanadium-dependent haloperoxidase"/>
    <property type="match status" value="1"/>
</dbReference>